<keyword evidence="3" id="KW-1185">Reference proteome</keyword>
<reference evidence="1" key="1">
    <citation type="submission" date="2023-06" db="EMBL/GenBank/DDBJ databases">
        <authorList>
            <person name="Kurt Z."/>
        </authorList>
    </citation>
    <scope>NUCLEOTIDE SEQUENCE</scope>
</reference>
<evidence type="ECO:0000313" key="3">
    <source>
        <dbReference type="Proteomes" id="UP001642409"/>
    </source>
</evidence>
<gene>
    <name evidence="1" type="ORF">HINF_LOCUS32445</name>
    <name evidence="2" type="ORF">HINF_LOCUS56239</name>
</gene>
<reference evidence="2 3" key="2">
    <citation type="submission" date="2024-07" db="EMBL/GenBank/DDBJ databases">
        <authorList>
            <person name="Akdeniz Z."/>
        </authorList>
    </citation>
    <scope>NUCLEOTIDE SEQUENCE [LARGE SCALE GENOMIC DNA]</scope>
</reference>
<sequence length="126" mass="14563">MRHKVRNVSFKGFTCPVFKFVDCNHRCCNHILFRIDEFNTNRYVSFAISKLFQQTSISYVNFGRCDCLKLWYENNLQKLYSDGMALSGRGMSGFALALQITQQNSSTYYTYIVSGRVSTHANIQLS</sequence>
<name>A0AA86U6J5_9EUKA</name>
<dbReference type="Proteomes" id="UP001642409">
    <property type="component" value="Unassembled WGS sequence"/>
</dbReference>
<protein>
    <submittedName>
        <fullName evidence="2">Hypothetical_protein</fullName>
    </submittedName>
</protein>
<dbReference type="AlphaFoldDB" id="A0AA86U6J5"/>
<proteinExistence type="predicted"/>
<accession>A0AA86U6J5</accession>
<evidence type="ECO:0000313" key="1">
    <source>
        <dbReference type="EMBL" id="CAI9944800.1"/>
    </source>
</evidence>
<comment type="caution">
    <text evidence="1">The sequence shown here is derived from an EMBL/GenBank/DDBJ whole genome shotgun (WGS) entry which is preliminary data.</text>
</comment>
<dbReference type="EMBL" id="CATOUU010000733">
    <property type="protein sequence ID" value="CAI9944800.1"/>
    <property type="molecule type" value="Genomic_DNA"/>
</dbReference>
<dbReference type="EMBL" id="CAXDID020000302">
    <property type="protein sequence ID" value="CAL6073720.1"/>
    <property type="molecule type" value="Genomic_DNA"/>
</dbReference>
<organism evidence="1">
    <name type="scientific">Hexamita inflata</name>
    <dbReference type="NCBI Taxonomy" id="28002"/>
    <lineage>
        <taxon>Eukaryota</taxon>
        <taxon>Metamonada</taxon>
        <taxon>Diplomonadida</taxon>
        <taxon>Hexamitidae</taxon>
        <taxon>Hexamitinae</taxon>
        <taxon>Hexamita</taxon>
    </lineage>
</organism>
<evidence type="ECO:0000313" key="2">
    <source>
        <dbReference type="EMBL" id="CAL6073720.1"/>
    </source>
</evidence>